<name>A0A6C0DDJ3_9ZZZZ</name>
<dbReference type="EMBL" id="MN739580">
    <property type="protein sequence ID" value="QHT14254.1"/>
    <property type="molecule type" value="Genomic_DNA"/>
</dbReference>
<sequence length="164" mass="18865">MSITAKQQALTRPKFDDFHQMDDMRITSYALRYYINPPGANCPTSFPVNATTRIQKSGGSWSSGQWKTDVESDLMGINRFGSRVKTDTLYNPTTNRMNNTPYEAAPDETFPLLFNRLDNPPCTLRGTGWNRWQSLPHQPQLTFETSFDHFIPSKLLDKERCKTH</sequence>
<evidence type="ECO:0000313" key="1">
    <source>
        <dbReference type="EMBL" id="QHT14254.1"/>
    </source>
</evidence>
<accession>A0A6C0DDJ3</accession>
<proteinExistence type="predicted"/>
<dbReference type="AlphaFoldDB" id="A0A6C0DDJ3"/>
<protein>
    <submittedName>
        <fullName evidence="1">Uncharacterized protein</fullName>
    </submittedName>
</protein>
<reference evidence="1" key="1">
    <citation type="journal article" date="2020" name="Nature">
        <title>Giant virus diversity and host interactions through global metagenomics.</title>
        <authorList>
            <person name="Schulz F."/>
            <person name="Roux S."/>
            <person name="Paez-Espino D."/>
            <person name="Jungbluth S."/>
            <person name="Walsh D.A."/>
            <person name="Denef V.J."/>
            <person name="McMahon K.D."/>
            <person name="Konstantinidis K.T."/>
            <person name="Eloe-Fadrosh E.A."/>
            <person name="Kyrpides N.C."/>
            <person name="Woyke T."/>
        </authorList>
    </citation>
    <scope>NUCLEOTIDE SEQUENCE</scope>
    <source>
        <strain evidence="1">GVMAG-M-3300023174-137</strain>
    </source>
</reference>
<organism evidence="1">
    <name type="scientific">viral metagenome</name>
    <dbReference type="NCBI Taxonomy" id="1070528"/>
    <lineage>
        <taxon>unclassified sequences</taxon>
        <taxon>metagenomes</taxon>
        <taxon>organismal metagenomes</taxon>
    </lineage>
</organism>